<evidence type="ECO:0000259" key="1">
    <source>
        <dbReference type="Pfam" id="PF02230"/>
    </source>
</evidence>
<sequence>MKHIYNETKKGAPVFVLLHGTGGTEHDLLPLAGMLNPEYNVLSIRGNVSENGMNRYFKRHGEGQYDLEDLEFRGGELHDFITEASEEHGFNPEDVVLVGFSNGANIAINLMLRESAKYKKAILFAPLYPMTLQDSKDLADAEVFLSLGKGDPIVPEDESVRVVGIFEDRGADVTTTWVHGHSLPQEAAEKAKEWLNG</sequence>
<reference evidence="2 3" key="1">
    <citation type="submission" date="2019-07" db="EMBL/GenBank/DDBJ databases">
        <title>Salinicoccus cyprini sp. nov., isolated from gastro-intestinal tract of mirror carp, Cyprinus carpio var. specularis, collected from Gobind Sagar Reservoir, Himachal Pradesh, India.</title>
        <authorList>
            <person name="Talwar C."/>
            <person name="Singh A.K."/>
            <person name="Lal R."/>
            <person name="Negi R.K."/>
        </authorList>
    </citation>
    <scope>NUCLEOTIDE SEQUENCE [LARGE SCALE GENOMIC DNA]</scope>
    <source>
        <strain evidence="2 3">CT19</strain>
    </source>
</reference>
<evidence type="ECO:0000313" key="2">
    <source>
        <dbReference type="EMBL" id="TVT27379.1"/>
    </source>
</evidence>
<protein>
    <submittedName>
        <fullName evidence="2">Alpha/beta hydrolase</fullName>
    </submittedName>
</protein>
<dbReference type="EMBL" id="VMSJ01000004">
    <property type="protein sequence ID" value="TVT27379.1"/>
    <property type="molecule type" value="Genomic_DNA"/>
</dbReference>
<dbReference type="InterPro" id="IPR003140">
    <property type="entry name" value="PLipase/COase/thioEstase"/>
</dbReference>
<gene>
    <name evidence="2" type="ORF">FO441_10075</name>
</gene>
<dbReference type="Proteomes" id="UP000315103">
    <property type="component" value="Unassembled WGS sequence"/>
</dbReference>
<proteinExistence type="predicted"/>
<dbReference type="RefSeq" id="WP_145289516.1">
    <property type="nucleotide sequence ID" value="NZ_VMSJ01000004.1"/>
</dbReference>
<name>A0A558ASY1_9STAP</name>
<accession>A0A558ASY1</accession>
<dbReference type="InterPro" id="IPR029058">
    <property type="entry name" value="AB_hydrolase_fold"/>
</dbReference>
<feature type="domain" description="Phospholipase/carboxylesterase/thioesterase" evidence="1">
    <location>
        <begin position="3"/>
        <end position="196"/>
    </location>
</feature>
<dbReference type="GO" id="GO:0016787">
    <property type="term" value="F:hydrolase activity"/>
    <property type="evidence" value="ECO:0007669"/>
    <property type="project" value="UniProtKB-KW"/>
</dbReference>
<keyword evidence="2" id="KW-0378">Hydrolase</keyword>
<dbReference type="Pfam" id="PF02230">
    <property type="entry name" value="Abhydrolase_2"/>
    <property type="match status" value="1"/>
</dbReference>
<dbReference type="AlphaFoldDB" id="A0A558ASY1"/>
<keyword evidence="3" id="KW-1185">Reference proteome</keyword>
<dbReference type="Gene3D" id="3.40.50.1820">
    <property type="entry name" value="alpha/beta hydrolase"/>
    <property type="match status" value="1"/>
</dbReference>
<organism evidence="2 3">
    <name type="scientific">Salinicoccus cyprini</name>
    <dbReference type="NCBI Taxonomy" id="2493691"/>
    <lineage>
        <taxon>Bacteria</taxon>
        <taxon>Bacillati</taxon>
        <taxon>Bacillota</taxon>
        <taxon>Bacilli</taxon>
        <taxon>Bacillales</taxon>
        <taxon>Staphylococcaceae</taxon>
        <taxon>Salinicoccus</taxon>
    </lineage>
</organism>
<dbReference type="SUPFAM" id="SSF53474">
    <property type="entry name" value="alpha/beta-Hydrolases"/>
    <property type="match status" value="1"/>
</dbReference>
<evidence type="ECO:0000313" key="3">
    <source>
        <dbReference type="Proteomes" id="UP000315103"/>
    </source>
</evidence>
<comment type="caution">
    <text evidence="2">The sequence shown here is derived from an EMBL/GenBank/DDBJ whole genome shotgun (WGS) entry which is preliminary data.</text>
</comment>
<dbReference type="OrthoDB" id="9796570at2"/>